<feature type="compositionally biased region" description="Basic residues" evidence="1">
    <location>
        <begin position="1"/>
        <end position="13"/>
    </location>
</feature>
<feature type="compositionally biased region" description="Polar residues" evidence="1">
    <location>
        <begin position="108"/>
        <end position="117"/>
    </location>
</feature>
<evidence type="ECO:0000313" key="2">
    <source>
        <dbReference type="EMBL" id="CAD1837586.1"/>
    </source>
</evidence>
<reference evidence="2" key="1">
    <citation type="submission" date="2020-07" db="EMBL/GenBank/DDBJ databases">
        <authorList>
            <person name="Lin J."/>
        </authorList>
    </citation>
    <scope>NUCLEOTIDE SEQUENCE</scope>
</reference>
<dbReference type="AlphaFoldDB" id="A0A6V7Q3S3"/>
<protein>
    <submittedName>
        <fullName evidence="2">Uncharacterized protein</fullName>
    </submittedName>
</protein>
<gene>
    <name evidence="2" type="ORF">CB5_LOCUS20797</name>
</gene>
<name>A0A6V7Q3S3_ANACO</name>
<feature type="region of interest" description="Disordered" evidence="1">
    <location>
        <begin position="1"/>
        <end position="22"/>
    </location>
</feature>
<feature type="region of interest" description="Disordered" evidence="1">
    <location>
        <begin position="55"/>
        <end position="117"/>
    </location>
</feature>
<dbReference type="EMBL" id="LR862132">
    <property type="protein sequence ID" value="CAD1837586.1"/>
    <property type="molecule type" value="Genomic_DNA"/>
</dbReference>
<feature type="compositionally biased region" description="Polar residues" evidence="1">
    <location>
        <begin position="83"/>
        <end position="99"/>
    </location>
</feature>
<accession>A0A6V7Q3S3</accession>
<proteinExistence type="predicted"/>
<organism evidence="2">
    <name type="scientific">Ananas comosus var. bracteatus</name>
    <name type="common">red pineapple</name>
    <dbReference type="NCBI Taxonomy" id="296719"/>
    <lineage>
        <taxon>Eukaryota</taxon>
        <taxon>Viridiplantae</taxon>
        <taxon>Streptophyta</taxon>
        <taxon>Embryophyta</taxon>
        <taxon>Tracheophyta</taxon>
        <taxon>Spermatophyta</taxon>
        <taxon>Magnoliopsida</taxon>
        <taxon>Liliopsida</taxon>
        <taxon>Poales</taxon>
        <taxon>Bromeliaceae</taxon>
        <taxon>Bromelioideae</taxon>
        <taxon>Ananas</taxon>
    </lineage>
</organism>
<sequence>MKKKMKEKKKRKEKKVEKKESKQEKTLVIFFFLLFTIGSCLGADDNAMNLRNRAVPRNFGSEQPSNSDNNGERQAVLPAEGETSGQSGQQEPSLSQALGQMTRVLQVLDQNSHTSTA</sequence>
<feature type="compositionally biased region" description="Polar residues" evidence="1">
    <location>
        <begin position="60"/>
        <end position="69"/>
    </location>
</feature>
<evidence type="ECO:0000256" key="1">
    <source>
        <dbReference type="SAM" id="MobiDB-lite"/>
    </source>
</evidence>